<dbReference type="GO" id="GO:0005509">
    <property type="term" value="F:calcium ion binding"/>
    <property type="evidence" value="ECO:0007669"/>
    <property type="project" value="InterPro"/>
</dbReference>
<dbReference type="PROSITE" id="PS50268">
    <property type="entry name" value="CADHERIN_2"/>
    <property type="match status" value="1"/>
</dbReference>
<sequence length="348" mass="37571">MPIMFFQRQLKQPRAVITMGMAGFLGACGGGGGGSSAVPEVTNRAPDFDQASYELTIQENTGTIVSGISFSDPDGDPITLSISGTDSEAFSVTSVGSLAFMAPPDFEAPADSDENNQYDIDLIASDGQLTTSVPVAITVTNDPSDDGVSESSLFGWSVQVGQVSTPDYDRPSTWDDEDGDCISDRHEVLMAQHLDGDGAYPLVMSANGCFVETGRWLDPYDDIFYFSASNVQIDHVVALYESWVSGLGNLSASLQRRYANTGSLTEGVLPETSHNFLAVGASSNGEKGSSDPTEWMPRNETYHCTYLKKWVLTKSKNELLFDQAEFDFIQARESECDDEPLPDLPANP</sequence>
<dbReference type="InterPro" id="IPR015919">
    <property type="entry name" value="Cadherin-like_sf"/>
</dbReference>
<name>E0XQL1_9GAMM</name>
<dbReference type="SUPFAM" id="SSF49313">
    <property type="entry name" value="Cadherin-like"/>
    <property type="match status" value="1"/>
</dbReference>
<dbReference type="AlphaFoldDB" id="E0XQL1"/>
<organism evidence="2">
    <name type="scientific">uncultured gamma proteobacterium HF0010_05D02</name>
    <dbReference type="NCBI Taxonomy" id="710978"/>
    <lineage>
        <taxon>Bacteria</taxon>
        <taxon>Pseudomonadati</taxon>
        <taxon>Pseudomonadota</taxon>
        <taxon>Gammaproteobacteria</taxon>
        <taxon>environmental samples</taxon>
    </lineage>
</organism>
<protein>
    <recommendedName>
        <fullName evidence="1">Cadherin domain-containing protein</fullName>
    </recommendedName>
</protein>
<reference evidence="2" key="1">
    <citation type="journal article" date="2011" name="Environ. Microbiol.">
        <title>Time-series analyses of Monterey Bay coastal microbial picoplankton using a 'genome proxy' microarray.</title>
        <authorList>
            <person name="Rich V.I."/>
            <person name="Pham V.D."/>
            <person name="Eppley J."/>
            <person name="Shi Y."/>
            <person name="DeLong E.F."/>
        </authorList>
    </citation>
    <scope>NUCLEOTIDE SEQUENCE</scope>
</reference>
<dbReference type="InterPro" id="IPR002126">
    <property type="entry name" value="Cadherin-like_dom"/>
</dbReference>
<dbReference type="GO" id="GO:0007156">
    <property type="term" value="P:homophilic cell adhesion via plasma membrane adhesion molecules"/>
    <property type="evidence" value="ECO:0007669"/>
    <property type="project" value="InterPro"/>
</dbReference>
<feature type="domain" description="Cadherin" evidence="1">
    <location>
        <begin position="49"/>
        <end position="145"/>
    </location>
</feature>
<dbReference type="EMBL" id="GU474844">
    <property type="protein sequence ID" value="ADI16702.1"/>
    <property type="molecule type" value="Genomic_DNA"/>
</dbReference>
<evidence type="ECO:0000313" key="2">
    <source>
        <dbReference type="EMBL" id="ADI16702.1"/>
    </source>
</evidence>
<proteinExistence type="predicted"/>
<dbReference type="Gene3D" id="2.60.40.60">
    <property type="entry name" value="Cadherins"/>
    <property type="match status" value="1"/>
</dbReference>
<accession>E0XQL1</accession>
<evidence type="ECO:0000259" key="1">
    <source>
        <dbReference type="PROSITE" id="PS50268"/>
    </source>
</evidence>
<dbReference type="GO" id="GO:0016020">
    <property type="term" value="C:membrane"/>
    <property type="evidence" value="ECO:0007669"/>
    <property type="project" value="InterPro"/>
</dbReference>